<evidence type="ECO:0000256" key="2">
    <source>
        <dbReference type="ARBA" id="ARBA00022771"/>
    </source>
</evidence>
<feature type="region of interest" description="Disordered" evidence="5">
    <location>
        <begin position="518"/>
        <end position="546"/>
    </location>
</feature>
<dbReference type="PROSITE" id="PS50966">
    <property type="entry name" value="ZF_SWIM"/>
    <property type="match status" value="1"/>
</dbReference>
<evidence type="ECO:0000256" key="1">
    <source>
        <dbReference type="ARBA" id="ARBA00022723"/>
    </source>
</evidence>
<evidence type="ECO:0000259" key="6">
    <source>
        <dbReference type="PROSITE" id="PS50966"/>
    </source>
</evidence>
<dbReference type="SMART" id="SM00575">
    <property type="entry name" value="ZnF_PMZ"/>
    <property type="match status" value="1"/>
</dbReference>
<dbReference type="PANTHER" id="PTHR47718">
    <property type="entry name" value="OS01G0519700 PROTEIN"/>
    <property type="match status" value="1"/>
</dbReference>
<feature type="domain" description="SWIM-type" evidence="6">
    <location>
        <begin position="371"/>
        <end position="407"/>
    </location>
</feature>
<gene>
    <name evidence="7" type="ORF">G4B88_012757</name>
</gene>
<keyword evidence="1" id="KW-0479">Metal-binding</keyword>
<dbReference type="AlphaFoldDB" id="A0A7J6DSF6"/>
<comment type="caution">
    <text evidence="7">The sequence shown here is derived from an EMBL/GenBank/DDBJ whole genome shotgun (WGS) entry which is preliminary data.</text>
</comment>
<evidence type="ECO:0000313" key="7">
    <source>
        <dbReference type="EMBL" id="KAF4349017.1"/>
    </source>
</evidence>
<dbReference type="GO" id="GO:0008270">
    <property type="term" value="F:zinc ion binding"/>
    <property type="evidence" value="ECO:0007669"/>
    <property type="project" value="UniProtKB-KW"/>
</dbReference>
<evidence type="ECO:0000256" key="3">
    <source>
        <dbReference type="ARBA" id="ARBA00022833"/>
    </source>
</evidence>
<reference evidence="7 8" key="1">
    <citation type="journal article" date="2020" name="bioRxiv">
        <title>Sequence and annotation of 42 cannabis genomes reveals extensive copy number variation in cannabinoid synthesis and pathogen resistance genes.</title>
        <authorList>
            <person name="Mckernan K.J."/>
            <person name="Helbert Y."/>
            <person name="Kane L.T."/>
            <person name="Ebling H."/>
            <person name="Zhang L."/>
            <person name="Liu B."/>
            <person name="Eaton Z."/>
            <person name="Mclaughlin S."/>
            <person name="Kingan S."/>
            <person name="Baybayan P."/>
            <person name="Concepcion G."/>
            <person name="Jordan M."/>
            <person name="Riva A."/>
            <person name="Barbazuk W."/>
            <person name="Harkins T."/>
        </authorList>
    </citation>
    <scope>NUCLEOTIDE SEQUENCE [LARGE SCALE GENOMIC DNA]</scope>
    <source>
        <strain evidence="8">cv. Jamaican Lion 4</strain>
        <tissue evidence="7">Leaf</tissue>
    </source>
</reference>
<keyword evidence="2 4" id="KW-0863">Zinc-finger</keyword>
<accession>A0A7J6DSF6</accession>
<protein>
    <recommendedName>
        <fullName evidence="6">SWIM-type domain-containing protein</fullName>
    </recommendedName>
</protein>
<evidence type="ECO:0000256" key="4">
    <source>
        <dbReference type="PROSITE-ProRule" id="PRU00325"/>
    </source>
</evidence>
<dbReference type="InterPro" id="IPR004330">
    <property type="entry name" value="FAR1_DNA_bnd_dom"/>
</dbReference>
<sequence>MTKTKSISKNLFPTTNSCYGSAKNYSSDAHVCPMNLGTPSSICKKSPPSSSRSRRYRSQATEPCSNCVMLQSTLNSVNASKNKCADLLDEARKRIIELASTMYQQNKLQGQGSDQVKTVEAFLEAANDYLRGEARVPEGINTMTYGTKSSLSGDFLCGFFFRKSMTDVDIASNSHWQEILDTLQLSKSVAEIDTHDIEGKEMVSLKMWEAFYYTYARWKGFSPRIDDTKSRKSDGEIYIRRWVCNKEGFRKEKFLNMPDRKKRPKEITRCGCQAVLRILRLQKTNLWRCQEFVPFHNHDLVIPSQMQFTRANREVPEAVAAQAAAIFTRNIYYKVKEQIEEQQPYSISHREDQGDSYLFSLARFQYGTIRHRVLYNKEKNELNCSCLLFESDGIPCKHIWCVMKSLDIRVIPESLILTRWRKDVKTSSSTQVGEHSSEHQKMTQLSRFGALNAYSNSMNFFASHSEATFQMAKMELEKLNTIFRASYEEGQNSQNSQPTTTYRDNPNIIEDPVRVRTKGMASTNSRKGTNDGVQGGRQCTLCGGRDHNKRTCMRRTGV</sequence>
<dbReference type="Pfam" id="PF03101">
    <property type="entry name" value="FAR1"/>
    <property type="match status" value="1"/>
</dbReference>
<keyword evidence="3" id="KW-0862">Zinc</keyword>
<dbReference type="Proteomes" id="UP000583929">
    <property type="component" value="Unassembled WGS sequence"/>
</dbReference>
<dbReference type="EMBL" id="JAATIQ010000655">
    <property type="protein sequence ID" value="KAF4349017.1"/>
    <property type="molecule type" value="Genomic_DNA"/>
</dbReference>
<keyword evidence="8" id="KW-1185">Reference proteome</keyword>
<dbReference type="InterPro" id="IPR006564">
    <property type="entry name" value="Znf_PMZ"/>
</dbReference>
<proteinExistence type="predicted"/>
<dbReference type="InterPro" id="IPR007527">
    <property type="entry name" value="Znf_SWIM"/>
</dbReference>
<evidence type="ECO:0000256" key="5">
    <source>
        <dbReference type="SAM" id="MobiDB-lite"/>
    </source>
</evidence>
<name>A0A7J6DSF6_CANSA</name>
<organism evidence="7 8">
    <name type="scientific">Cannabis sativa</name>
    <name type="common">Hemp</name>
    <name type="synonym">Marijuana</name>
    <dbReference type="NCBI Taxonomy" id="3483"/>
    <lineage>
        <taxon>Eukaryota</taxon>
        <taxon>Viridiplantae</taxon>
        <taxon>Streptophyta</taxon>
        <taxon>Embryophyta</taxon>
        <taxon>Tracheophyta</taxon>
        <taxon>Spermatophyta</taxon>
        <taxon>Magnoliopsida</taxon>
        <taxon>eudicotyledons</taxon>
        <taxon>Gunneridae</taxon>
        <taxon>Pentapetalae</taxon>
        <taxon>rosids</taxon>
        <taxon>fabids</taxon>
        <taxon>Rosales</taxon>
        <taxon>Cannabaceae</taxon>
        <taxon>Cannabis</taxon>
    </lineage>
</organism>
<dbReference type="Pfam" id="PF04434">
    <property type="entry name" value="SWIM"/>
    <property type="match status" value="1"/>
</dbReference>
<evidence type="ECO:0000313" key="8">
    <source>
        <dbReference type="Proteomes" id="UP000583929"/>
    </source>
</evidence>